<feature type="compositionally biased region" description="Acidic residues" evidence="1">
    <location>
        <begin position="588"/>
        <end position="603"/>
    </location>
</feature>
<feature type="region of interest" description="Disordered" evidence="1">
    <location>
        <begin position="451"/>
        <end position="512"/>
    </location>
</feature>
<name>A0A663F698_AQUCH</name>
<feature type="compositionally biased region" description="Polar residues" evidence="1">
    <location>
        <begin position="10"/>
        <end position="19"/>
    </location>
</feature>
<feature type="compositionally biased region" description="Basic and acidic residues" evidence="1">
    <location>
        <begin position="263"/>
        <end position="279"/>
    </location>
</feature>
<feature type="region of interest" description="Disordered" evidence="1">
    <location>
        <begin position="1"/>
        <end position="27"/>
    </location>
</feature>
<dbReference type="Proteomes" id="UP000472275">
    <property type="component" value="Chromosome Z"/>
</dbReference>
<evidence type="ECO:0000313" key="3">
    <source>
        <dbReference type="Proteomes" id="UP000472275"/>
    </source>
</evidence>
<protein>
    <recommendedName>
        <fullName evidence="4">BDP1 factor</fullName>
    </recommendedName>
</protein>
<feature type="region of interest" description="Disordered" evidence="1">
    <location>
        <begin position="584"/>
        <end position="603"/>
    </location>
</feature>
<keyword evidence="3" id="KW-1185">Reference proteome</keyword>
<feature type="region of interest" description="Disordered" evidence="1">
    <location>
        <begin position="894"/>
        <end position="939"/>
    </location>
</feature>
<feature type="region of interest" description="Disordered" evidence="1">
    <location>
        <begin position="371"/>
        <end position="437"/>
    </location>
</feature>
<feature type="region of interest" description="Disordered" evidence="1">
    <location>
        <begin position="746"/>
        <end position="775"/>
    </location>
</feature>
<evidence type="ECO:0000256" key="1">
    <source>
        <dbReference type="SAM" id="MobiDB-lite"/>
    </source>
</evidence>
<accession>A0A663F698</accession>
<evidence type="ECO:0008006" key="4">
    <source>
        <dbReference type="Google" id="ProtNLM"/>
    </source>
</evidence>
<sequence length="1350" mass="148804">MTTSRKEVLNVNNKGVSQKDTNKEESLTQCDSECNVLPDTDKAGKYDVLQPLKSLEKEKSLGSQEVSEGPGCKSPKTFSRSEDGELKFCVPEINQDDTSTTNAGKNTTEEESKQTPLQPVQLVRSRFQRYKPNLVRAVGKKELQISENEREEKPGAEQLVLQKDESANTIIGENEAVLCQADVSSKEEQEQQEAPQMPFISENVLCEQSSAEKSISQEGKLGALKPGQFIRNGSPRTRPDLARVYSEKESPVAQKLVAPVEEEANKGENLRVVEESEESLSSKDEAEVLLFVGNLAKNDNLDINPKSMKSEALCSSEKSPNCHSKGEQEHLSTDAIGSIQDSIESRRSSCNDVQCPGSLVEVMLFMSNDILSSGEESKQNDTMPQAREPHWNPRPTLMRVTRKRDYPEEGENREEDNAENRNSEECLELEITGVSMQNSSNIEEAACFSEATRKHNFTDSVEETSCKRIRQDSRLQSPEISSESKSQVEQEDDSQLSTSQENSDNLTRRLSRRSSKWIALPKHVLELRTAASSASECEADCSEKWNQRQEVKLSVTRGKSLKTTHRRKSGKKHRNSKITLVTLRASQEEEEEEEPDDFEPDDEDECFAPEEVNKAPVFVPIGLRSPKPVPVQIEETMEELEIVVNIPDVQVATDVESLSHASVQPVVEREEKVNTSTAETTVHENPEVDKGINDGSTEAAMTLLAMGDPMFQLKTSTEEWTHMLPAKDELDIASSLVTHAYSKQNRTSSQYLLSSDTSTKESVPSEDGSNINVEDQSTGTRIGAEEYFEKNATDTSDSSLPTVNSMRLTRGRLLKPEPAFGVLRSNENIMQESLNTNVPVEQLEQVESESTALRGTAEMQKVELEQVRPAAGDSSVLHDSATRSVELIKQVDETERTEKEMRDACGNSGDLRAINASPKPEKSHLGVEDCPNQSSVDGFPEQNPCPPEHNIYTINFTQNEACAQDAQKQCVSSTEETSVVNDDHSSPEEEQTFILTLVEIPADSKEFDASDLLEQTPEPLLPAPIFISPISTCETSMTAVESTGSLTTAADEFAAPLKSNIETKQLESASVEPVPNSQTTQKRSAAELEVNDFPPAKKTLSTVAVERNLETTYKGYSIKSTNAPMIASGNPFQKTQVSAKEKEVNSVLVPESMSPLAERSQLQTLENLGKAPLENSASKQEEEVMSRLTSSRKAEISGQGKQGDVHESGQLEHTGSLASSSSKTPLLRGGRKPLGFLSLICKKSSSESAEDAKGNRGKIHKPRIVTPRLSLKKPTPSSKDDRESCFLPSTSTSSSVEDKNVAADAAVTVPSNKPSEKPPLCAKDQEKEEEPTRISEYFFSDIFMEVDDSE</sequence>
<dbReference type="InParanoid" id="A0A663F698"/>
<feature type="compositionally biased region" description="Polar residues" evidence="1">
    <location>
        <begin position="96"/>
        <end position="106"/>
    </location>
</feature>
<feature type="region of interest" description="Disordered" evidence="1">
    <location>
        <begin position="56"/>
        <end position="123"/>
    </location>
</feature>
<dbReference type="Ensembl" id="ENSACCT00020020209.1">
    <property type="protein sequence ID" value="ENSACCP00020019356.1"/>
    <property type="gene ID" value="ENSACCG00020013319.1"/>
</dbReference>
<feature type="compositionally biased region" description="Basic and acidic residues" evidence="1">
    <location>
        <begin position="894"/>
        <end position="903"/>
    </location>
</feature>
<feature type="compositionally biased region" description="Polar residues" evidence="1">
    <location>
        <begin position="1211"/>
        <end position="1224"/>
    </location>
</feature>
<feature type="compositionally biased region" description="Acidic residues" evidence="1">
    <location>
        <begin position="408"/>
        <end position="417"/>
    </location>
</feature>
<organism evidence="2 3">
    <name type="scientific">Aquila chrysaetos chrysaetos</name>
    <dbReference type="NCBI Taxonomy" id="223781"/>
    <lineage>
        <taxon>Eukaryota</taxon>
        <taxon>Metazoa</taxon>
        <taxon>Chordata</taxon>
        <taxon>Craniata</taxon>
        <taxon>Vertebrata</taxon>
        <taxon>Euteleostomi</taxon>
        <taxon>Archelosauria</taxon>
        <taxon>Archosauria</taxon>
        <taxon>Dinosauria</taxon>
        <taxon>Saurischia</taxon>
        <taxon>Theropoda</taxon>
        <taxon>Coelurosauria</taxon>
        <taxon>Aves</taxon>
        <taxon>Neognathae</taxon>
        <taxon>Neoaves</taxon>
        <taxon>Telluraves</taxon>
        <taxon>Accipitrimorphae</taxon>
        <taxon>Accipitriformes</taxon>
        <taxon>Accipitridae</taxon>
        <taxon>Accipitrinae</taxon>
        <taxon>Aquila</taxon>
    </lineage>
</organism>
<feature type="compositionally biased region" description="Basic and acidic residues" evidence="1">
    <location>
        <begin position="1323"/>
        <end position="1333"/>
    </location>
</feature>
<feature type="compositionally biased region" description="Polar residues" evidence="1">
    <location>
        <begin position="495"/>
        <end position="505"/>
    </location>
</feature>
<feature type="region of interest" description="Disordered" evidence="1">
    <location>
        <begin position="309"/>
        <end position="350"/>
    </location>
</feature>
<feature type="compositionally biased region" description="Polar residues" evidence="1">
    <location>
        <begin position="474"/>
        <end position="487"/>
    </location>
</feature>
<feature type="region of interest" description="Disordered" evidence="1">
    <location>
        <begin position="1245"/>
        <end position="1333"/>
    </location>
</feature>
<feature type="region of interest" description="Disordered" evidence="1">
    <location>
        <begin position="260"/>
        <end position="279"/>
    </location>
</feature>
<reference evidence="2" key="1">
    <citation type="submission" date="2025-08" db="UniProtKB">
        <authorList>
            <consortium name="Ensembl"/>
        </authorList>
    </citation>
    <scope>IDENTIFICATION</scope>
</reference>
<reference evidence="2" key="2">
    <citation type="submission" date="2025-09" db="UniProtKB">
        <authorList>
            <consortium name="Ensembl"/>
        </authorList>
    </citation>
    <scope>IDENTIFICATION</scope>
</reference>
<feature type="compositionally biased region" description="Basic and acidic residues" evidence="1">
    <location>
        <begin position="464"/>
        <end position="473"/>
    </location>
</feature>
<dbReference type="GeneTree" id="ENSGT00390000012762"/>
<feature type="region of interest" description="Disordered" evidence="1">
    <location>
        <begin position="1170"/>
        <end position="1229"/>
    </location>
</feature>
<evidence type="ECO:0000313" key="2">
    <source>
        <dbReference type="Ensembl" id="ENSACCP00020019356.1"/>
    </source>
</evidence>
<proteinExistence type="predicted"/>